<organism evidence="1 2">
    <name type="scientific">Rosa chinensis</name>
    <name type="common">China rose</name>
    <dbReference type="NCBI Taxonomy" id="74649"/>
    <lineage>
        <taxon>Eukaryota</taxon>
        <taxon>Viridiplantae</taxon>
        <taxon>Streptophyta</taxon>
        <taxon>Embryophyta</taxon>
        <taxon>Tracheophyta</taxon>
        <taxon>Spermatophyta</taxon>
        <taxon>Magnoliopsida</taxon>
        <taxon>eudicotyledons</taxon>
        <taxon>Gunneridae</taxon>
        <taxon>Pentapetalae</taxon>
        <taxon>rosids</taxon>
        <taxon>fabids</taxon>
        <taxon>Rosales</taxon>
        <taxon>Rosaceae</taxon>
        <taxon>Rosoideae</taxon>
        <taxon>Rosoideae incertae sedis</taxon>
        <taxon>Rosa</taxon>
    </lineage>
</organism>
<protein>
    <submittedName>
        <fullName evidence="1">Uncharacterized protein</fullName>
    </submittedName>
</protein>
<accession>A0A2P6PJF4</accession>
<dbReference type="AlphaFoldDB" id="A0A2P6PJF4"/>
<dbReference type="EMBL" id="PDCK01000044">
    <property type="protein sequence ID" value="PRQ22048.1"/>
    <property type="molecule type" value="Genomic_DNA"/>
</dbReference>
<evidence type="ECO:0000313" key="2">
    <source>
        <dbReference type="Proteomes" id="UP000238479"/>
    </source>
</evidence>
<dbReference type="Gramene" id="PRQ22048">
    <property type="protein sequence ID" value="PRQ22048"/>
    <property type="gene ID" value="RchiOBHm_Chr6g0245981"/>
</dbReference>
<comment type="caution">
    <text evidence="1">The sequence shown here is derived from an EMBL/GenBank/DDBJ whole genome shotgun (WGS) entry which is preliminary data.</text>
</comment>
<reference evidence="1 2" key="1">
    <citation type="journal article" date="2018" name="Nat. Genet.">
        <title>The Rosa genome provides new insights in the design of modern roses.</title>
        <authorList>
            <person name="Bendahmane M."/>
        </authorList>
    </citation>
    <scope>NUCLEOTIDE SEQUENCE [LARGE SCALE GENOMIC DNA]</scope>
    <source>
        <strain evidence="2">cv. Old Blush</strain>
    </source>
</reference>
<proteinExistence type="predicted"/>
<evidence type="ECO:0000313" key="1">
    <source>
        <dbReference type="EMBL" id="PRQ22048.1"/>
    </source>
</evidence>
<keyword evidence="2" id="KW-1185">Reference proteome</keyword>
<dbReference type="Proteomes" id="UP000238479">
    <property type="component" value="Chromosome 6"/>
</dbReference>
<gene>
    <name evidence="1" type="ORF">RchiOBHm_Chr6g0245981</name>
</gene>
<sequence>MALTMISGYASWEKNEPKERYCFKLTIHISSLTSKASYKNMLISFSLISYTWSLQ</sequence>
<name>A0A2P6PJF4_ROSCH</name>